<gene>
    <name evidence="3" type="ORF">L2725_10850</name>
</gene>
<feature type="signal peptide" evidence="1">
    <location>
        <begin position="1"/>
        <end position="22"/>
    </location>
</feature>
<comment type="caution">
    <text evidence="3">The sequence shown here is derived from an EMBL/GenBank/DDBJ whole genome shotgun (WGS) entry which is preliminary data.</text>
</comment>
<dbReference type="PANTHER" id="PTHR21666:SF285">
    <property type="entry name" value="M23 FAMILY METALLOPEPTIDASE"/>
    <property type="match status" value="1"/>
</dbReference>
<dbReference type="InterPro" id="IPR016047">
    <property type="entry name" value="M23ase_b-sheet_dom"/>
</dbReference>
<evidence type="ECO:0000313" key="4">
    <source>
        <dbReference type="Proteomes" id="UP001202831"/>
    </source>
</evidence>
<dbReference type="SUPFAM" id="SSF51261">
    <property type="entry name" value="Duplicated hybrid motif"/>
    <property type="match status" value="1"/>
</dbReference>
<keyword evidence="1" id="KW-0732">Signal</keyword>
<evidence type="ECO:0000256" key="1">
    <source>
        <dbReference type="SAM" id="SignalP"/>
    </source>
</evidence>
<evidence type="ECO:0000313" key="3">
    <source>
        <dbReference type="EMBL" id="MCL2914266.1"/>
    </source>
</evidence>
<keyword evidence="4" id="KW-1185">Reference proteome</keyword>
<feature type="chain" id="PRO_5046427810" evidence="1">
    <location>
        <begin position="23"/>
        <end position="284"/>
    </location>
</feature>
<feature type="domain" description="M23ase beta-sheet core" evidence="2">
    <location>
        <begin position="171"/>
        <end position="266"/>
    </location>
</feature>
<dbReference type="RefSeq" id="WP_249248978.1">
    <property type="nucleotide sequence ID" value="NZ_JAKIKT010000003.1"/>
</dbReference>
<organism evidence="3 4">
    <name type="scientific">Shewanella corallii</name>
    <dbReference type="NCBI Taxonomy" id="560080"/>
    <lineage>
        <taxon>Bacteria</taxon>
        <taxon>Pseudomonadati</taxon>
        <taxon>Pseudomonadota</taxon>
        <taxon>Gammaproteobacteria</taxon>
        <taxon>Alteromonadales</taxon>
        <taxon>Shewanellaceae</taxon>
        <taxon>Shewanella</taxon>
    </lineage>
</organism>
<proteinExistence type="predicted"/>
<accession>A0ABT0N8S7</accession>
<reference evidence="3 4" key="1">
    <citation type="submission" date="2022-01" db="EMBL/GenBank/DDBJ databases">
        <title>Whole genome-based taxonomy of the Shewanellaceae.</title>
        <authorList>
            <person name="Martin-Rodriguez A.J."/>
        </authorList>
    </citation>
    <scope>NUCLEOTIDE SEQUENCE [LARGE SCALE GENOMIC DNA]</scope>
    <source>
        <strain evidence="3 4">DSM 21332</strain>
    </source>
</reference>
<protein>
    <submittedName>
        <fullName evidence="3">Peptidoglycan DD-metalloendopeptidase family protein</fullName>
    </submittedName>
</protein>
<dbReference type="Gene3D" id="2.70.70.10">
    <property type="entry name" value="Glucose Permease (Domain IIA)"/>
    <property type="match status" value="1"/>
</dbReference>
<dbReference type="PANTHER" id="PTHR21666">
    <property type="entry name" value="PEPTIDASE-RELATED"/>
    <property type="match status" value="1"/>
</dbReference>
<dbReference type="Proteomes" id="UP001202831">
    <property type="component" value="Unassembled WGS sequence"/>
</dbReference>
<dbReference type="InterPro" id="IPR011055">
    <property type="entry name" value="Dup_hybrid_motif"/>
</dbReference>
<dbReference type="CDD" id="cd12797">
    <property type="entry name" value="M23_peptidase"/>
    <property type="match status" value="1"/>
</dbReference>
<sequence>MDKRWSILGLCLLAGVSQVSVADTAGIKLQGELKQGALIRAQVAAGTQVSLDGKPLNVSKEGKLAFGFDRDATGEQILQLTHADGSRETVKLAIGKQDYRIQRIEGIAKKIMQPKPEDVARAKQDSAQVRAARDTDSQRLDFSQDFIWPVTGRISGVYGSQRVYNDVPGRPHYGIDIAAPRGTKVVAPADGVITLAVPDMFYSGGTVIIDHGFGVSSTFLHLSKLLVPVGTEVKQGEVVAEVGSTGRSTGPHLDWRINWYQMRLDPATVVPSMKSYIKQQQAAK</sequence>
<dbReference type="InterPro" id="IPR050570">
    <property type="entry name" value="Cell_wall_metabolism_enzyme"/>
</dbReference>
<dbReference type="EMBL" id="JAKIKT010000003">
    <property type="protein sequence ID" value="MCL2914266.1"/>
    <property type="molecule type" value="Genomic_DNA"/>
</dbReference>
<name>A0ABT0N8S7_9GAMM</name>
<dbReference type="Pfam" id="PF01551">
    <property type="entry name" value="Peptidase_M23"/>
    <property type="match status" value="1"/>
</dbReference>
<evidence type="ECO:0000259" key="2">
    <source>
        <dbReference type="Pfam" id="PF01551"/>
    </source>
</evidence>